<keyword evidence="1" id="KW-0812">Transmembrane</keyword>
<reference evidence="2 3" key="1">
    <citation type="submission" date="2023-09" db="EMBL/GenBank/DDBJ databases">
        <title>Nesidiocoris tenuis whole genome shotgun sequence.</title>
        <authorList>
            <person name="Shibata T."/>
            <person name="Shimoda M."/>
            <person name="Kobayashi T."/>
            <person name="Uehara T."/>
        </authorList>
    </citation>
    <scope>NUCLEOTIDE SEQUENCE [LARGE SCALE GENOMIC DNA]</scope>
    <source>
        <strain evidence="2 3">Japan</strain>
    </source>
</reference>
<evidence type="ECO:0000313" key="3">
    <source>
        <dbReference type="Proteomes" id="UP001307889"/>
    </source>
</evidence>
<dbReference type="Proteomes" id="UP001307889">
    <property type="component" value="Chromosome 3"/>
</dbReference>
<keyword evidence="3" id="KW-1185">Reference proteome</keyword>
<proteinExistence type="predicted"/>
<evidence type="ECO:0000256" key="1">
    <source>
        <dbReference type="SAM" id="Phobius"/>
    </source>
</evidence>
<evidence type="ECO:0000313" key="2">
    <source>
        <dbReference type="EMBL" id="BES92764.1"/>
    </source>
</evidence>
<sequence length="91" mass="10681">MDEALLRGSHVGLRPEDLKKDWISKDVKDDDDDFKCTTGSQSTAFCDELILLLSSWWLIFLVFIILLITYLTYIMLRAICHIMQRTSRRLK</sequence>
<gene>
    <name evidence="2" type="ORF">NTJ_05575</name>
</gene>
<feature type="transmembrane region" description="Helical" evidence="1">
    <location>
        <begin position="57"/>
        <end position="80"/>
    </location>
</feature>
<accession>A0ABN7AMW1</accession>
<name>A0ABN7AMW1_9HEMI</name>
<organism evidence="2 3">
    <name type="scientific">Nesidiocoris tenuis</name>
    <dbReference type="NCBI Taxonomy" id="355587"/>
    <lineage>
        <taxon>Eukaryota</taxon>
        <taxon>Metazoa</taxon>
        <taxon>Ecdysozoa</taxon>
        <taxon>Arthropoda</taxon>
        <taxon>Hexapoda</taxon>
        <taxon>Insecta</taxon>
        <taxon>Pterygota</taxon>
        <taxon>Neoptera</taxon>
        <taxon>Paraneoptera</taxon>
        <taxon>Hemiptera</taxon>
        <taxon>Heteroptera</taxon>
        <taxon>Panheteroptera</taxon>
        <taxon>Cimicomorpha</taxon>
        <taxon>Miridae</taxon>
        <taxon>Dicyphina</taxon>
        <taxon>Nesidiocoris</taxon>
    </lineage>
</organism>
<protein>
    <submittedName>
        <fullName evidence="2">Uncharacterized protein</fullName>
    </submittedName>
</protein>
<keyword evidence="1" id="KW-0472">Membrane</keyword>
<keyword evidence="1" id="KW-1133">Transmembrane helix</keyword>
<dbReference type="EMBL" id="AP028911">
    <property type="protein sequence ID" value="BES92764.1"/>
    <property type="molecule type" value="Genomic_DNA"/>
</dbReference>